<dbReference type="GO" id="GO:0000162">
    <property type="term" value="P:L-tryptophan biosynthetic process"/>
    <property type="evidence" value="ECO:0007669"/>
    <property type="project" value="TreeGrafter"/>
</dbReference>
<evidence type="ECO:0000256" key="8">
    <source>
        <dbReference type="ARBA" id="ARBA00022605"/>
    </source>
</evidence>
<name>A0A7J3ZLI9_9CREN</name>
<organism evidence="14">
    <name type="scientific">Fervidicoccus fontis</name>
    <dbReference type="NCBI Taxonomy" id="683846"/>
    <lineage>
        <taxon>Archaea</taxon>
        <taxon>Thermoproteota</taxon>
        <taxon>Thermoprotei</taxon>
        <taxon>Fervidicoccales</taxon>
        <taxon>Fervidicoccaceae</taxon>
        <taxon>Fervidicoccus</taxon>
    </lineage>
</organism>
<dbReference type="NCBIfam" id="TIGR00007">
    <property type="entry name" value="1-(5-phosphoribosyl)-5-[(5-phosphoribosylamino)methylideneamino]imidazole-4-carboxamide isomerase"/>
    <property type="match status" value="1"/>
</dbReference>
<dbReference type="Pfam" id="PF00977">
    <property type="entry name" value="His_biosynth"/>
    <property type="match status" value="1"/>
</dbReference>
<dbReference type="PANTHER" id="PTHR43090:SF2">
    <property type="entry name" value="1-(5-PHOSPHORIBOSYL)-5-[(5-PHOSPHORIBOSYLAMINO)METHYLIDENEAMINO] IMIDAZOLE-4-CARBOXAMIDE ISOMERASE"/>
    <property type="match status" value="1"/>
</dbReference>
<dbReference type="InterPro" id="IPR011060">
    <property type="entry name" value="RibuloseP-bd_barrel"/>
</dbReference>
<dbReference type="PANTHER" id="PTHR43090">
    <property type="entry name" value="1-(5-PHOSPHORIBOSYL)-5-[(5-PHOSPHORIBOSYLAMINO)METHYLIDENEAMINO] IMIDAZOLE-4-CARBOXAMIDE ISOMERASE"/>
    <property type="match status" value="1"/>
</dbReference>
<protein>
    <recommendedName>
        <fullName evidence="6 11">1-(5-phosphoribosyl)-5-[(5-phosphoribosylamino)methylideneamino] imidazole-4-carboxamide isomerase</fullName>
        <ecNumber evidence="5 11">5.3.1.16</ecNumber>
    </recommendedName>
    <alternativeName>
        <fullName evidence="11">Phosphoribosylformimino-5-aminoimidazole carboxamide ribotide isomerase</fullName>
    </alternativeName>
</protein>
<feature type="active site" description="Proton donor" evidence="11">
    <location>
        <position position="133"/>
    </location>
</feature>
<dbReference type="GO" id="GO:0005737">
    <property type="term" value="C:cytoplasm"/>
    <property type="evidence" value="ECO:0007669"/>
    <property type="project" value="UniProtKB-SubCell"/>
</dbReference>
<dbReference type="CDD" id="cd04732">
    <property type="entry name" value="HisA"/>
    <property type="match status" value="1"/>
</dbReference>
<evidence type="ECO:0000256" key="3">
    <source>
        <dbReference type="ARBA" id="ARBA00005133"/>
    </source>
</evidence>
<evidence type="ECO:0000256" key="2">
    <source>
        <dbReference type="ARBA" id="ARBA00004496"/>
    </source>
</evidence>
<dbReference type="HAMAP" id="MF_01014">
    <property type="entry name" value="HisA"/>
    <property type="match status" value="1"/>
</dbReference>
<dbReference type="AlphaFoldDB" id="A0A7J3ZLI9"/>
<evidence type="ECO:0000313" key="14">
    <source>
        <dbReference type="EMBL" id="HHQ80955.1"/>
    </source>
</evidence>
<dbReference type="InterPro" id="IPR006063">
    <property type="entry name" value="HisA_bact_arch"/>
</dbReference>
<evidence type="ECO:0000256" key="12">
    <source>
        <dbReference type="RuleBase" id="RU003657"/>
    </source>
</evidence>
<evidence type="ECO:0000256" key="4">
    <source>
        <dbReference type="ARBA" id="ARBA00009667"/>
    </source>
</evidence>
<keyword evidence="9 11" id="KW-0368">Histidine biosynthesis</keyword>
<keyword evidence="10 11" id="KW-0413">Isomerase</keyword>
<comment type="caution">
    <text evidence="14">The sequence shown here is derived from an EMBL/GenBank/DDBJ whole genome shotgun (WGS) entry which is preliminary data.</text>
</comment>
<dbReference type="EMBL" id="DRZC01000079">
    <property type="protein sequence ID" value="HHQ80955.1"/>
    <property type="molecule type" value="Genomic_DNA"/>
</dbReference>
<dbReference type="GO" id="GO:0000105">
    <property type="term" value="P:L-histidine biosynthetic process"/>
    <property type="evidence" value="ECO:0007669"/>
    <property type="project" value="UniProtKB-UniRule"/>
</dbReference>
<reference evidence="14" key="1">
    <citation type="journal article" date="2020" name="mSystems">
        <title>Genome- and Community-Level Interaction Insights into Carbon Utilization and Element Cycling Functions of Hydrothermarchaeota in Hydrothermal Sediment.</title>
        <authorList>
            <person name="Zhou Z."/>
            <person name="Liu Y."/>
            <person name="Xu W."/>
            <person name="Pan J."/>
            <person name="Luo Z.H."/>
            <person name="Li M."/>
        </authorList>
    </citation>
    <scope>NUCLEOTIDE SEQUENCE [LARGE SCALE GENOMIC DNA]</scope>
    <source>
        <strain evidence="14">SpSt-1116</strain>
    </source>
</reference>
<evidence type="ECO:0000256" key="6">
    <source>
        <dbReference type="ARBA" id="ARBA00018464"/>
    </source>
</evidence>
<dbReference type="Gene3D" id="3.20.20.70">
    <property type="entry name" value="Aldolase class I"/>
    <property type="match status" value="1"/>
</dbReference>
<dbReference type="InterPro" id="IPR023016">
    <property type="entry name" value="HisA/PriA"/>
</dbReference>
<evidence type="ECO:0000256" key="9">
    <source>
        <dbReference type="ARBA" id="ARBA00023102"/>
    </source>
</evidence>
<keyword evidence="7 11" id="KW-0963">Cytoplasm</keyword>
<dbReference type="FunFam" id="3.20.20.70:FF:000009">
    <property type="entry name" value="1-(5-phosphoribosyl)-5-[(5-phosphoribosylamino)methylideneamino] imidazole-4-carboxamide isomerase"/>
    <property type="match status" value="1"/>
</dbReference>
<proteinExistence type="inferred from homology"/>
<evidence type="ECO:0000256" key="11">
    <source>
        <dbReference type="HAMAP-Rule" id="MF_01014"/>
    </source>
</evidence>
<evidence type="ECO:0000256" key="1">
    <source>
        <dbReference type="ARBA" id="ARBA00000901"/>
    </source>
</evidence>
<evidence type="ECO:0000256" key="7">
    <source>
        <dbReference type="ARBA" id="ARBA00022490"/>
    </source>
</evidence>
<comment type="pathway">
    <text evidence="3 11 13">Amino-acid biosynthesis; L-histidine biosynthesis; L-histidine from 5-phospho-alpha-D-ribose 1-diphosphate: step 4/9.</text>
</comment>
<comment type="catalytic activity">
    <reaction evidence="1 11 13">
        <text>1-(5-phospho-beta-D-ribosyl)-5-[(5-phospho-beta-D-ribosylamino)methylideneamino]imidazole-4-carboxamide = 5-[(5-phospho-1-deoxy-D-ribulos-1-ylimino)methylamino]-1-(5-phospho-beta-D-ribosyl)imidazole-4-carboxamide</text>
        <dbReference type="Rhea" id="RHEA:15469"/>
        <dbReference type="ChEBI" id="CHEBI:58435"/>
        <dbReference type="ChEBI" id="CHEBI:58525"/>
        <dbReference type="EC" id="5.3.1.16"/>
    </reaction>
</comment>
<gene>
    <name evidence="11" type="primary">hisA</name>
    <name evidence="14" type="ORF">ENM78_05860</name>
</gene>
<dbReference type="InterPro" id="IPR006062">
    <property type="entry name" value="His_biosynth"/>
</dbReference>
<dbReference type="InterPro" id="IPR044524">
    <property type="entry name" value="Isoase_HisA-like"/>
</dbReference>
<feature type="active site" description="Proton acceptor" evidence="11">
    <location>
        <position position="11"/>
    </location>
</feature>
<sequence length="244" mass="26004">MRALLVIPSIDISQGRVVKLVHGVKGTGIVLKQSPVEVAREWAARGARRIHVVDIDGAMLGRPVNHHVIKDIASNVKVPLQAGGGIRSVADCLNLACSGVQWIILGTKAVTSIDFLERVVSALGSSRIIVAIDSKRGRVAVNGWRSTLDIDPCRVARSLDDLGLDLHALLYTCVDVEGTLSGVCIKSVERLTTTTSIPLIYAGGVSSIEDIRLLKKLGVYGVVLGMALYTGRLRLEEAISVAEA</sequence>
<dbReference type="SUPFAM" id="SSF51366">
    <property type="entry name" value="Ribulose-phoshate binding barrel"/>
    <property type="match status" value="1"/>
</dbReference>
<comment type="similarity">
    <text evidence="4 11 12">Belongs to the HisA/HisF family.</text>
</comment>
<comment type="subcellular location">
    <subcellularLocation>
        <location evidence="2 11 13">Cytoplasm</location>
    </subcellularLocation>
</comment>
<keyword evidence="8 11" id="KW-0028">Amino-acid biosynthesis</keyword>
<dbReference type="GO" id="GO:0003949">
    <property type="term" value="F:1-(5-phosphoribosyl)-5-[(5-phosphoribosylamino)methylideneamino]imidazole-4-carboxamide isomerase activity"/>
    <property type="evidence" value="ECO:0007669"/>
    <property type="project" value="UniProtKB-UniRule"/>
</dbReference>
<dbReference type="EC" id="5.3.1.16" evidence="5 11"/>
<evidence type="ECO:0000256" key="5">
    <source>
        <dbReference type="ARBA" id="ARBA00012550"/>
    </source>
</evidence>
<dbReference type="InterPro" id="IPR013785">
    <property type="entry name" value="Aldolase_TIM"/>
</dbReference>
<evidence type="ECO:0000256" key="13">
    <source>
        <dbReference type="RuleBase" id="RU003658"/>
    </source>
</evidence>
<evidence type="ECO:0000256" key="10">
    <source>
        <dbReference type="ARBA" id="ARBA00023235"/>
    </source>
</evidence>
<dbReference type="UniPathway" id="UPA00031">
    <property type="reaction ID" value="UER00009"/>
</dbReference>
<dbReference type="NCBIfam" id="NF010112">
    <property type="entry name" value="PRK13585.1"/>
    <property type="match status" value="1"/>
</dbReference>
<accession>A0A7J3ZLI9</accession>